<protein>
    <submittedName>
        <fullName evidence="2">Uncharacterized protein</fullName>
    </submittedName>
</protein>
<keyword evidence="3" id="KW-1185">Reference proteome</keyword>
<dbReference type="Proteomes" id="UP001344447">
    <property type="component" value="Unassembled WGS sequence"/>
</dbReference>
<evidence type="ECO:0000313" key="2">
    <source>
        <dbReference type="EMBL" id="KAK5578079.1"/>
    </source>
</evidence>
<name>A0AAN7TRH4_9MYCE</name>
<dbReference type="AlphaFoldDB" id="A0AAN7TRH4"/>
<gene>
    <name evidence="2" type="ORF">RB653_003032</name>
</gene>
<organism evidence="2 3">
    <name type="scientific">Dictyostelium firmibasis</name>
    <dbReference type="NCBI Taxonomy" id="79012"/>
    <lineage>
        <taxon>Eukaryota</taxon>
        <taxon>Amoebozoa</taxon>
        <taxon>Evosea</taxon>
        <taxon>Eumycetozoa</taxon>
        <taxon>Dictyostelia</taxon>
        <taxon>Dictyosteliales</taxon>
        <taxon>Dictyosteliaceae</taxon>
        <taxon>Dictyostelium</taxon>
    </lineage>
</organism>
<proteinExistence type="predicted"/>
<reference evidence="2 3" key="1">
    <citation type="submission" date="2023-11" db="EMBL/GenBank/DDBJ databases">
        <title>Dfirmibasis_genome.</title>
        <authorList>
            <person name="Edelbroek B."/>
            <person name="Kjellin J."/>
            <person name="Jerlstrom-Hultqvist J."/>
            <person name="Soderbom F."/>
        </authorList>
    </citation>
    <scope>NUCLEOTIDE SEQUENCE [LARGE SCALE GENOMIC DNA]</scope>
    <source>
        <strain evidence="2 3">TNS-C-14</strain>
    </source>
</reference>
<feature type="transmembrane region" description="Helical" evidence="1">
    <location>
        <begin position="20"/>
        <end position="46"/>
    </location>
</feature>
<accession>A0AAN7TRH4</accession>
<dbReference type="EMBL" id="JAVFKY010000004">
    <property type="protein sequence ID" value="KAK5578079.1"/>
    <property type="molecule type" value="Genomic_DNA"/>
</dbReference>
<keyword evidence="1" id="KW-0472">Membrane</keyword>
<evidence type="ECO:0000256" key="1">
    <source>
        <dbReference type="SAM" id="Phobius"/>
    </source>
</evidence>
<keyword evidence="1" id="KW-1133">Transmembrane helix</keyword>
<keyword evidence="1" id="KW-0812">Transmembrane</keyword>
<sequence>MGCVVVIFDCRERWSGHVNFFFFFFFFFFFLILLGLEFLITMFFFWMSSFFPVDYEVCYL</sequence>
<evidence type="ECO:0000313" key="3">
    <source>
        <dbReference type="Proteomes" id="UP001344447"/>
    </source>
</evidence>
<comment type="caution">
    <text evidence="2">The sequence shown here is derived from an EMBL/GenBank/DDBJ whole genome shotgun (WGS) entry which is preliminary data.</text>
</comment>